<dbReference type="PANTHER" id="PTHR42737">
    <property type="entry name" value="GLUTATHIONE REDUCTASE"/>
    <property type="match status" value="1"/>
</dbReference>
<reference evidence="8" key="1">
    <citation type="submission" date="2011-05" db="EMBL/GenBank/DDBJ databases">
        <authorList>
            <person name="Richards S.R."/>
            <person name="Qu J."/>
            <person name="Jiang H."/>
            <person name="Jhangiani S.N."/>
            <person name="Agravi P."/>
            <person name="Goodspeed R."/>
            <person name="Gross S."/>
            <person name="Mandapat C."/>
            <person name="Jackson L."/>
            <person name="Mathew T."/>
            <person name="Pu L."/>
            <person name="Thornton R."/>
            <person name="Saada N."/>
            <person name="Wilczek-Boney K.B."/>
            <person name="Lee S."/>
            <person name="Kovar C."/>
            <person name="Wu Y."/>
            <person name="Scherer S.E."/>
            <person name="Worley K.C."/>
            <person name="Muzny D.M."/>
            <person name="Gibbs R."/>
        </authorList>
    </citation>
    <scope>NUCLEOTIDE SEQUENCE</scope>
    <source>
        <strain evidence="8">Brora</strain>
    </source>
</reference>
<evidence type="ECO:0000256" key="4">
    <source>
        <dbReference type="ARBA" id="ARBA00023157"/>
    </source>
</evidence>
<comment type="cofactor">
    <cofactor evidence="1">
        <name>FAD</name>
        <dbReference type="ChEBI" id="CHEBI:57692"/>
    </cofactor>
</comment>
<dbReference type="GO" id="GO:0005739">
    <property type="term" value="C:mitochondrion"/>
    <property type="evidence" value="ECO:0007669"/>
    <property type="project" value="TreeGrafter"/>
</dbReference>
<proteinExistence type="inferred from homology"/>
<keyword evidence="5" id="KW-0676">Redox-active center</keyword>
<dbReference type="GO" id="GO:0034599">
    <property type="term" value="P:cellular response to oxidative stress"/>
    <property type="evidence" value="ECO:0007669"/>
    <property type="project" value="TreeGrafter"/>
</dbReference>
<evidence type="ECO:0000313" key="7">
    <source>
        <dbReference type="EnsemblMetazoa" id="SMAR006667-PA"/>
    </source>
</evidence>
<comment type="similarity">
    <text evidence="2">Belongs to the class-I pyridine nucleotide-disulfide oxidoreductase family.</text>
</comment>
<dbReference type="HOGENOM" id="CLU_016755_2_2_1"/>
<dbReference type="EMBL" id="AFFK01020457">
    <property type="status" value="NOT_ANNOTATED_CDS"/>
    <property type="molecule type" value="Genomic_DNA"/>
</dbReference>
<dbReference type="PRINTS" id="PR00945">
    <property type="entry name" value="HGRDTASE"/>
</dbReference>
<organism evidence="7 8">
    <name type="scientific">Strigamia maritima</name>
    <name type="common">European centipede</name>
    <name type="synonym">Geophilus maritimus</name>
    <dbReference type="NCBI Taxonomy" id="126957"/>
    <lineage>
        <taxon>Eukaryota</taxon>
        <taxon>Metazoa</taxon>
        <taxon>Ecdysozoa</taxon>
        <taxon>Arthropoda</taxon>
        <taxon>Myriapoda</taxon>
        <taxon>Chilopoda</taxon>
        <taxon>Pleurostigmophora</taxon>
        <taxon>Geophilomorpha</taxon>
        <taxon>Linotaeniidae</taxon>
        <taxon>Strigamia</taxon>
    </lineage>
</organism>
<dbReference type="eggNOG" id="KOG4716">
    <property type="taxonomic scope" value="Eukaryota"/>
</dbReference>
<dbReference type="GO" id="GO:0004362">
    <property type="term" value="F:glutathione-disulfide reductase (NADPH) activity"/>
    <property type="evidence" value="ECO:0007669"/>
    <property type="project" value="TreeGrafter"/>
</dbReference>
<dbReference type="GO" id="GO:0005829">
    <property type="term" value="C:cytosol"/>
    <property type="evidence" value="ECO:0007669"/>
    <property type="project" value="TreeGrafter"/>
</dbReference>
<dbReference type="Pfam" id="PF07992">
    <property type="entry name" value="Pyr_redox_2"/>
    <property type="match status" value="1"/>
</dbReference>
<evidence type="ECO:0000256" key="2">
    <source>
        <dbReference type="ARBA" id="ARBA00007532"/>
    </source>
</evidence>
<keyword evidence="3" id="KW-0560">Oxidoreductase</keyword>
<dbReference type="InterPro" id="IPR046952">
    <property type="entry name" value="GSHR/TRXR-like"/>
</dbReference>
<evidence type="ECO:0000256" key="5">
    <source>
        <dbReference type="ARBA" id="ARBA00023284"/>
    </source>
</evidence>
<dbReference type="PANTHER" id="PTHR42737:SF8">
    <property type="entry name" value="THIOREDOXIN-DISULFIDE REDUCTASE"/>
    <property type="match status" value="1"/>
</dbReference>
<dbReference type="InterPro" id="IPR036188">
    <property type="entry name" value="FAD/NAD-bd_sf"/>
</dbReference>
<dbReference type="InterPro" id="IPR023753">
    <property type="entry name" value="FAD/NAD-binding_dom"/>
</dbReference>
<evidence type="ECO:0000256" key="1">
    <source>
        <dbReference type="ARBA" id="ARBA00001974"/>
    </source>
</evidence>
<evidence type="ECO:0000259" key="6">
    <source>
        <dbReference type="Pfam" id="PF07992"/>
    </source>
</evidence>
<dbReference type="SUPFAM" id="SSF51905">
    <property type="entry name" value="FAD/NAD(P)-binding domain"/>
    <property type="match status" value="1"/>
</dbReference>
<protein>
    <recommendedName>
        <fullName evidence="6">FAD/NAD(P)-binding domain-containing protein</fullName>
    </recommendedName>
</protein>
<reference evidence="7" key="2">
    <citation type="submission" date="2015-02" db="UniProtKB">
        <authorList>
            <consortium name="EnsemblMetazoa"/>
        </authorList>
    </citation>
    <scope>IDENTIFICATION</scope>
</reference>
<dbReference type="GO" id="GO:0006749">
    <property type="term" value="P:glutathione metabolic process"/>
    <property type="evidence" value="ECO:0007669"/>
    <property type="project" value="TreeGrafter"/>
</dbReference>
<dbReference type="STRING" id="126957.T1IZJ2"/>
<sequence>MHYAGVLGKAIKDSQSYGWKFPQPEEKNEQQPTWIHPIIKVDHEWDKLREGVQNYIASLNWNYRVSLREKKVDYINAYAHFVSANTILTIDKKQKEHTYTAERFLLATGLRPRYPDIPGAKEYGITSDDLFSLKYSPGKTLCVGASYVSLECAGFLKQVGFEVDVMVRSILLRGFDQQMATMVGNNLEQIGVRFHKEYVPTSIEQVEAGQPGKLKVSFKKIGNDCDPDEIDSEEYNTVRIILQNPIKKTINFFNL</sequence>
<evidence type="ECO:0000256" key="3">
    <source>
        <dbReference type="ARBA" id="ARBA00023002"/>
    </source>
</evidence>
<dbReference type="Gene3D" id="3.50.50.60">
    <property type="entry name" value="FAD/NAD(P)-binding domain"/>
    <property type="match status" value="2"/>
</dbReference>
<dbReference type="GO" id="GO:0050660">
    <property type="term" value="F:flavin adenine dinucleotide binding"/>
    <property type="evidence" value="ECO:0007669"/>
    <property type="project" value="InterPro"/>
</dbReference>
<dbReference type="GO" id="GO:0045454">
    <property type="term" value="P:cell redox homeostasis"/>
    <property type="evidence" value="ECO:0007669"/>
    <property type="project" value="InterPro"/>
</dbReference>
<dbReference type="EnsemblMetazoa" id="SMAR006667-RA">
    <property type="protein sequence ID" value="SMAR006667-PA"/>
    <property type="gene ID" value="SMAR006667"/>
</dbReference>
<keyword evidence="8" id="KW-1185">Reference proteome</keyword>
<dbReference type="PhylomeDB" id="T1IZJ2"/>
<keyword evidence="4" id="KW-1015">Disulfide bond</keyword>
<feature type="domain" description="FAD/NAD(P)-binding" evidence="6">
    <location>
        <begin position="46"/>
        <end position="213"/>
    </location>
</feature>
<dbReference type="AlphaFoldDB" id="T1IZJ2"/>
<accession>T1IZJ2</accession>
<evidence type="ECO:0000313" key="8">
    <source>
        <dbReference type="Proteomes" id="UP000014500"/>
    </source>
</evidence>
<dbReference type="FunFam" id="3.50.50.60:FF:000012">
    <property type="entry name" value="Thioredoxin reductase 1, cytoplasmic"/>
    <property type="match status" value="1"/>
</dbReference>
<name>T1IZJ2_STRMM</name>
<dbReference type="Proteomes" id="UP000014500">
    <property type="component" value="Unassembled WGS sequence"/>
</dbReference>